<dbReference type="KEGG" id="cme:CYME_CME167C"/>
<protein>
    <submittedName>
        <fullName evidence="1">Uncharacterized protein</fullName>
    </submittedName>
</protein>
<dbReference type="Proteomes" id="UP000007014">
    <property type="component" value="Chromosome 5"/>
</dbReference>
<dbReference type="AlphaFoldDB" id="M1VAZ8"/>
<dbReference type="InterPro" id="IPR003448">
    <property type="entry name" value="Mopterin_biosynth_MoaE"/>
</dbReference>
<evidence type="ECO:0000313" key="1">
    <source>
        <dbReference type="EMBL" id="BAM79377.1"/>
    </source>
</evidence>
<dbReference type="Gramene" id="CME167CT">
    <property type="protein sequence ID" value="CME167CT"/>
    <property type="gene ID" value="CME167C"/>
</dbReference>
<dbReference type="EMBL" id="AP006487">
    <property type="protein sequence ID" value="BAM79377.1"/>
    <property type="molecule type" value="Genomic_DNA"/>
</dbReference>
<dbReference type="GeneID" id="16992916"/>
<keyword evidence="2" id="KW-1185">Reference proteome</keyword>
<dbReference type="HOGENOM" id="CLU_1108441_0_0_1"/>
<gene>
    <name evidence="1" type="ORF">CYME_CME167C</name>
</gene>
<dbReference type="Pfam" id="PF02391">
    <property type="entry name" value="MoaE"/>
    <property type="match status" value="1"/>
</dbReference>
<dbReference type="Gene3D" id="3.90.1170.40">
    <property type="entry name" value="Molybdopterin biosynthesis MoaE subunit"/>
    <property type="match status" value="1"/>
</dbReference>
<organism evidence="1 2">
    <name type="scientific">Cyanidioschyzon merolae (strain NIES-3377 / 10D)</name>
    <name type="common">Unicellular red alga</name>
    <dbReference type="NCBI Taxonomy" id="280699"/>
    <lineage>
        <taxon>Eukaryota</taxon>
        <taxon>Rhodophyta</taxon>
        <taxon>Bangiophyceae</taxon>
        <taxon>Cyanidiales</taxon>
        <taxon>Cyanidiaceae</taxon>
        <taxon>Cyanidioschyzon</taxon>
    </lineage>
</organism>
<dbReference type="GO" id="GO:0006777">
    <property type="term" value="P:Mo-molybdopterin cofactor biosynthetic process"/>
    <property type="evidence" value="ECO:0007669"/>
    <property type="project" value="InterPro"/>
</dbReference>
<dbReference type="SUPFAM" id="SSF54690">
    <property type="entry name" value="Molybdopterin synthase subunit MoaE"/>
    <property type="match status" value="1"/>
</dbReference>
<reference evidence="1 2" key="1">
    <citation type="journal article" date="2004" name="Nature">
        <title>Genome sequence of the ultrasmall unicellular red alga Cyanidioschyzon merolae 10D.</title>
        <authorList>
            <person name="Matsuzaki M."/>
            <person name="Misumi O."/>
            <person name="Shin-i T."/>
            <person name="Maruyama S."/>
            <person name="Takahara M."/>
            <person name="Miyagishima S."/>
            <person name="Mori T."/>
            <person name="Nishida K."/>
            <person name="Yagisawa F."/>
            <person name="Nishida K."/>
            <person name="Yoshida Y."/>
            <person name="Nishimura Y."/>
            <person name="Nakao S."/>
            <person name="Kobayashi T."/>
            <person name="Momoyama Y."/>
            <person name="Higashiyama T."/>
            <person name="Minoda A."/>
            <person name="Sano M."/>
            <person name="Nomoto H."/>
            <person name="Oishi K."/>
            <person name="Hayashi H."/>
            <person name="Ohta F."/>
            <person name="Nishizaka S."/>
            <person name="Haga S."/>
            <person name="Miura S."/>
            <person name="Morishita T."/>
            <person name="Kabeya Y."/>
            <person name="Terasawa K."/>
            <person name="Suzuki Y."/>
            <person name="Ishii Y."/>
            <person name="Asakawa S."/>
            <person name="Takano H."/>
            <person name="Ohta N."/>
            <person name="Kuroiwa H."/>
            <person name="Tanaka K."/>
            <person name="Shimizu N."/>
            <person name="Sugano S."/>
            <person name="Sato N."/>
            <person name="Nozaki H."/>
            <person name="Ogasawara N."/>
            <person name="Kohara Y."/>
            <person name="Kuroiwa T."/>
        </authorList>
    </citation>
    <scope>NUCLEOTIDE SEQUENCE [LARGE SCALE GENOMIC DNA]</scope>
    <source>
        <strain evidence="1 2">10D</strain>
    </source>
</reference>
<name>M1VAZ8_CYAM1</name>
<evidence type="ECO:0000313" key="2">
    <source>
        <dbReference type="Proteomes" id="UP000007014"/>
    </source>
</evidence>
<sequence length="251" mass="27899">MTVYRLPASISFDEVIQRVSRENVGAVVRCAVGEEQLVVATSHRQEAWTVLKSFLINRCVPMEAREEEPSLGLEKPQYWDRLPANGRTPMERSDHGRGLEFQKSSQDDPVFEKECLLSGYGAQAPSQTGTESLQIPQVALLEEPVPPAYLKKAENAAVSFCGLVRKDRLSSDRVVSALVYESYREMAMLYIHRIAAEQNLHMFVHTVAGSVPVGSVSVLVTGPSVESVRLALEALKRYVPIWKEDVSVPCI</sequence>
<proteinExistence type="predicted"/>
<reference evidence="1 2" key="2">
    <citation type="journal article" date="2007" name="BMC Biol.">
        <title>A 100%-complete sequence reveals unusually simple genomic features in the hot-spring red alga Cyanidioschyzon merolae.</title>
        <authorList>
            <person name="Nozaki H."/>
            <person name="Takano H."/>
            <person name="Misumi O."/>
            <person name="Terasawa K."/>
            <person name="Matsuzaki M."/>
            <person name="Maruyama S."/>
            <person name="Nishida K."/>
            <person name="Yagisawa F."/>
            <person name="Yoshida Y."/>
            <person name="Fujiwara T."/>
            <person name="Takio S."/>
            <person name="Tamura K."/>
            <person name="Chung S.J."/>
            <person name="Nakamura S."/>
            <person name="Kuroiwa H."/>
            <person name="Tanaka K."/>
            <person name="Sato N."/>
            <person name="Kuroiwa T."/>
        </authorList>
    </citation>
    <scope>NUCLEOTIDE SEQUENCE [LARGE SCALE GENOMIC DNA]</scope>
    <source>
        <strain evidence="1 2">10D</strain>
    </source>
</reference>
<dbReference type="InterPro" id="IPR036563">
    <property type="entry name" value="MoaE_sf"/>
</dbReference>
<dbReference type="RefSeq" id="XP_005535663.1">
    <property type="nucleotide sequence ID" value="XM_005535606.1"/>
</dbReference>
<accession>M1VAZ8</accession>